<comment type="caution">
    <text evidence="3">The sequence shown here is derived from an EMBL/GenBank/DDBJ whole genome shotgun (WGS) entry which is preliminary data.</text>
</comment>
<sequence length="967" mass="108849">MESTGLGNIITRHVTDDLVAFSGETVVPKYMKFFLVQKVAETHRFMNRIREEAYAIRSCIAQTTAVITELQAMEDQDEVHDILLATKDAKCREESKLSALHEVIAEALEEIENQGHNVTTASVSDSMCIETWFLLKCKEGCFVFTIYLYISFSFFNLFSAYRDFITRTLLADLSQNNTLTGSVPGQRCSFVGYAILDLEHTRFLVKSKRRYAMSSLLDTANHIASIPILCIHVASSILDLLHVPFLHQSTLLVLLLAVFQPIDNQHQFLLEHHPILGLPCTLWSMSYLTDYEEIDEGYVAFGGSGPDWLFDIDALTRTMNYEPIVAGTQSNGFTVDPPFSQDPKSSYDDGFKPSSDDGKKVDEDPRKDSECKDQKKEDNVYNTNYVNTISSTVNIAGTNELPFDPDMPALEDIMDLPNRKRAIYTKWVFRNKKDERGIMIRNKARLVAQGHTQEEGIDYDEVFAPVIEEEVYVCQLPRFEDPDFPNRVYKVEKALYGLHQAPRAWYETLSTYLLDNGFQRGKIDKTLFIKRLKGDILMVQVYVDDIIFGSTMKKLCIAFEKLMHEKFQMSSMGELTFFMGLQVKQKNDGMFISQDKYVGEILKKFEFTKLKNASTPMDTQKRLLKDEDGEEFRSTAKAKTINEEAQIHAREDGKEIIITESSVRRDLRLADEEGVDCLPNSTIFENLELMRINDLFPCMLVQNPMGEGSAIPTDPKHTPTILQPSSSQPQKTQKPRKPKRKDTQLPQLSVPNESIADETVYKEFDDSLVRAPTIASSLKAEQDSSNIDKTQSKATPNEASSLGTTSGGGLRCQETTRDTIAQTRFENVSKLSNDSLLARVNDQDDAEMFDVNDLPGEEVFIEKEVADKEVSAAGEVNTASITTTVSAAATITNKEITLAQALVEIKTSKPKAKEIVLQEPSESTTTTKTISSKKSQDKGKGILVEEPVKLKKKEQIRLDEEAALVTS</sequence>
<evidence type="ECO:0000259" key="2">
    <source>
        <dbReference type="Pfam" id="PF07727"/>
    </source>
</evidence>
<feature type="region of interest" description="Disordered" evidence="1">
    <location>
        <begin position="916"/>
        <end position="938"/>
    </location>
</feature>
<feature type="region of interest" description="Disordered" evidence="1">
    <location>
        <begin position="777"/>
        <end position="812"/>
    </location>
</feature>
<dbReference type="EMBL" id="BKCJ010010966">
    <property type="protein sequence ID" value="GEU93968.1"/>
    <property type="molecule type" value="Genomic_DNA"/>
</dbReference>
<dbReference type="AlphaFoldDB" id="A0A6L2P693"/>
<organism evidence="3">
    <name type="scientific">Tanacetum cinerariifolium</name>
    <name type="common">Dalmatian daisy</name>
    <name type="synonym">Chrysanthemum cinerariifolium</name>
    <dbReference type="NCBI Taxonomy" id="118510"/>
    <lineage>
        <taxon>Eukaryota</taxon>
        <taxon>Viridiplantae</taxon>
        <taxon>Streptophyta</taxon>
        <taxon>Embryophyta</taxon>
        <taxon>Tracheophyta</taxon>
        <taxon>Spermatophyta</taxon>
        <taxon>Magnoliopsida</taxon>
        <taxon>eudicotyledons</taxon>
        <taxon>Gunneridae</taxon>
        <taxon>Pentapetalae</taxon>
        <taxon>asterids</taxon>
        <taxon>campanulids</taxon>
        <taxon>Asterales</taxon>
        <taxon>Asteraceae</taxon>
        <taxon>Asteroideae</taxon>
        <taxon>Anthemideae</taxon>
        <taxon>Anthemidinae</taxon>
        <taxon>Tanacetum</taxon>
    </lineage>
</organism>
<feature type="compositionally biased region" description="Low complexity" evidence="1">
    <location>
        <begin position="921"/>
        <end position="933"/>
    </location>
</feature>
<protein>
    <submittedName>
        <fullName evidence="3">Putative ribonuclease H-like domain-containing protein</fullName>
    </submittedName>
</protein>
<evidence type="ECO:0000256" key="1">
    <source>
        <dbReference type="SAM" id="MobiDB-lite"/>
    </source>
</evidence>
<feature type="compositionally biased region" description="Low complexity" evidence="1">
    <location>
        <begin position="723"/>
        <end position="732"/>
    </location>
</feature>
<dbReference type="Pfam" id="PF07727">
    <property type="entry name" value="RVT_2"/>
    <property type="match status" value="1"/>
</dbReference>
<proteinExistence type="predicted"/>
<feature type="compositionally biased region" description="Basic and acidic residues" evidence="1">
    <location>
        <begin position="345"/>
        <end position="376"/>
    </location>
</feature>
<evidence type="ECO:0000313" key="3">
    <source>
        <dbReference type="EMBL" id="GEU93968.1"/>
    </source>
</evidence>
<feature type="region of interest" description="Disordered" evidence="1">
    <location>
        <begin position="707"/>
        <end position="756"/>
    </location>
</feature>
<accession>A0A6L2P693</accession>
<name>A0A6L2P693_TANCI</name>
<dbReference type="SUPFAM" id="SSF56672">
    <property type="entry name" value="DNA/RNA polymerases"/>
    <property type="match status" value="1"/>
</dbReference>
<feature type="region of interest" description="Disordered" evidence="1">
    <location>
        <begin position="332"/>
        <end position="376"/>
    </location>
</feature>
<reference evidence="3" key="1">
    <citation type="journal article" date="2019" name="Sci. Rep.">
        <title>Draft genome of Tanacetum cinerariifolium, the natural source of mosquito coil.</title>
        <authorList>
            <person name="Yamashiro T."/>
            <person name="Shiraishi A."/>
            <person name="Satake H."/>
            <person name="Nakayama K."/>
        </authorList>
    </citation>
    <scope>NUCLEOTIDE SEQUENCE</scope>
</reference>
<feature type="compositionally biased region" description="Polar residues" evidence="1">
    <location>
        <begin position="783"/>
        <end position="799"/>
    </location>
</feature>
<gene>
    <name evidence="3" type="ORF">Tci_065946</name>
</gene>
<feature type="domain" description="Reverse transcriptase Ty1/copia-type" evidence="2">
    <location>
        <begin position="467"/>
        <end position="617"/>
    </location>
</feature>
<dbReference type="InterPro" id="IPR043502">
    <property type="entry name" value="DNA/RNA_pol_sf"/>
</dbReference>
<dbReference type="InterPro" id="IPR013103">
    <property type="entry name" value="RVT_2"/>
</dbReference>